<organism evidence="2 3">
    <name type="scientific">Cytobacillus mangrovibacter</name>
    <dbReference type="NCBI Taxonomy" id="3299024"/>
    <lineage>
        <taxon>Bacteria</taxon>
        <taxon>Bacillati</taxon>
        <taxon>Bacillota</taxon>
        <taxon>Bacilli</taxon>
        <taxon>Bacillales</taxon>
        <taxon>Bacillaceae</taxon>
        <taxon>Cytobacillus</taxon>
    </lineage>
</organism>
<dbReference type="EMBL" id="JBIACJ010000009">
    <property type="protein sequence ID" value="MFE8697965.1"/>
    <property type="molecule type" value="Genomic_DNA"/>
</dbReference>
<comment type="caution">
    <text evidence="2">The sequence shown here is derived from an EMBL/GenBank/DDBJ whole genome shotgun (WGS) entry which is preliminary data.</text>
</comment>
<accession>A0ABW6K4T1</accession>
<reference evidence="2 3" key="1">
    <citation type="submission" date="2024-08" db="EMBL/GenBank/DDBJ databases">
        <title>Two novel Cytobacillus novel species.</title>
        <authorList>
            <person name="Liu G."/>
        </authorList>
    </citation>
    <scope>NUCLEOTIDE SEQUENCE [LARGE SCALE GENOMIC DNA]</scope>
    <source>
        <strain evidence="2 3">FJAT-53684</strain>
    </source>
</reference>
<evidence type="ECO:0000313" key="2">
    <source>
        <dbReference type="EMBL" id="MFE8697965.1"/>
    </source>
</evidence>
<dbReference type="RefSeq" id="WP_389221907.1">
    <property type="nucleotide sequence ID" value="NZ_JBIACJ010000009.1"/>
</dbReference>
<sequence>MTKGVIIIEKEIDSSVIYDINEYPDKNSGRCDNCNKGHFKSIISERKLIRECRNCGMKKSI</sequence>
<gene>
    <name evidence="2" type="ORF">ACFYKT_16610</name>
</gene>
<protein>
    <recommendedName>
        <fullName evidence="1">DUF8096 domain-containing protein</fullName>
    </recommendedName>
</protein>
<feature type="domain" description="DUF8096" evidence="1">
    <location>
        <begin position="17"/>
        <end position="59"/>
    </location>
</feature>
<keyword evidence="3" id="KW-1185">Reference proteome</keyword>
<dbReference type="Proteomes" id="UP001601058">
    <property type="component" value="Unassembled WGS sequence"/>
</dbReference>
<proteinExistence type="predicted"/>
<name>A0ABW6K4T1_9BACI</name>
<evidence type="ECO:0000259" key="1">
    <source>
        <dbReference type="Pfam" id="PF26372"/>
    </source>
</evidence>
<dbReference type="Pfam" id="PF26372">
    <property type="entry name" value="DUF8096"/>
    <property type="match status" value="1"/>
</dbReference>
<dbReference type="InterPro" id="IPR058409">
    <property type="entry name" value="DUF8096"/>
</dbReference>
<evidence type="ECO:0000313" key="3">
    <source>
        <dbReference type="Proteomes" id="UP001601058"/>
    </source>
</evidence>